<name>A0A1H1VDU5_9ACTN</name>
<sequence length="46" mass="4745">MTTDPDPDGLGRQAADILQTLGGTPDRARLNEAIGLLRRAVAVSAA</sequence>
<evidence type="ECO:0000313" key="2">
    <source>
        <dbReference type="Proteomes" id="UP000198688"/>
    </source>
</evidence>
<evidence type="ECO:0000313" key="1">
    <source>
        <dbReference type="EMBL" id="SDS82922.1"/>
    </source>
</evidence>
<organism evidence="1 2">
    <name type="scientific">Actinoplanes derwentensis</name>
    <dbReference type="NCBI Taxonomy" id="113562"/>
    <lineage>
        <taxon>Bacteria</taxon>
        <taxon>Bacillati</taxon>
        <taxon>Actinomycetota</taxon>
        <taxon>Actinomycetes</taxon>
        <taxon>Micromonosporales</taxon>
        <taxon>Micromonosporaceae</taxon>
        <taxon>Actinoplanes</taxon>
    </lineage>
</organism>
<reference evidence="1 2" key="1">
    <citation type="submission" date="2016-10" db="EMBL/GenBank/DDBJ databases">
        <authorList>
            <person name="de Groot N.N."/>
        </authorList>
    </citation>
    <scope>NUCLEOTIDE SEQUENCE [LARGE SCALE GENOMIC DNA]</scope>
    <source>
        <strain evidence="1 2">DSM 43941</strain>
    </source>
</reference>
<dbReference type="Proteomes" id="UP000198688">
    <property type="component" value="Chromosome I"/>
</dbReference>
<proteinExistence type="predicted"/>
<dbReference type="EMBL" id="LT629758">
    <property type="protein sequence ID" value="SDS82922.1"/>
    <property type="molecule type" value="Genomic_DNA"/>
</dbReference>
<accession>A0A1H1VDU5</accession>
<dbReference type="AlphaFoldDB" id="A0A1H1VDU5"/>
<dbReference type="RefSeq" id="WP_157751411.1">
    <property type="nucleotide sequence ID" value="NZ_BOMJ01000011.1"/>
</dbReference>
<protein>
    <submittedName>
        <fullName evidence="1">Uncharacterized protein</fullName>
    </submittedName>
</protein>
<keyword evidence="2" id="KW-1185">Reference proteome</keyword>
<gene>
    <name evidence="1" type="ORF">SAMN04489716_1727</name>
</gene>